<dbReference type="STRING" id="2017.SAMN05444320_101337"/>
<evidence type="ECO:0000313" key="8">
    <source>
        <dbReference type="Proteomes" id="UP000184501"/>
    </source>
</evidence>
<dbReference type="GO" id="GO:0022857">
    <property type="term" value="F:transmembrane transporter activity"/>
    <property type="evidence" value="ECO:0007669"/>
    <property type="project" value="InterPro"/>
</dbReference>
<dbReference type="SUPFAM" id="SSF103473">
    <property type="entry name" value="MFS general substrate transporter"/>
    <property type="match status" value="1"/>
</dbReference>
<feature type="transmembrane region" description="Helical" evidence="5">
    <location>
        <begin position="271"/>
        <end position="290"/>
    </location>
</feature>
<sequence length="386" mass="38076">MLAVGAAAQGVNAVGFLGLPVLTPQLRDHFRLDLPAVGLLLGAVSLGTVLALVPWGVATDRFGERPVMLVGLLGSAACLGGAALATDVVVVGAALLGLGLFGASVNAASGRAVMTWFADGRRGLAMGVRQTATPLGAALAAVSLPTLAARSGVPAAFAALGGLTTVVALAVALWVREPPGAVRAPRRRRVARVGGGDQVLRSPRLWRLALGSGLLVVPQFTASALLVEFLHDHHGLSAGSAAVVLGVAQVLGGAGRLGTGLWSDASGSRLGPLRVLSALVAAGFLAGALVDSAPVGLVVATLVPTAALALCWNALAYTAAGEMAPSGRSGTALGLQNSANFASAALTPAAAGWVATHVSWPAALLLAAGSAAAARLVLHGLREGSG</sequence>
<evidence type="ECO:0000256" key="2">
    <source>
        <dbReference type="ARBA" id="ARBA00022692"/>
    </source>
</evidence>
<dbReference type="AlphaFoldDB" id="A0A1M4U8R8"/>
<feature type="transmembrane region" description="Helical" evidence="5">
    <location>
        <begin position="155"/>
        <end position="175"/>
    </location>
</feature>
<evidence type="ECO:0000256" key="1">
    <source>
        <dbReference type="ARBA" id="ARBA00004651"/>
    </source>
</evidence>
<dbReference type="PANTHER" id="PTHR23527:SF1">
    <property type="entry name" value="BLL3282 PROTEIN"/>
    <property type="match status" value="1"/>
</dbReference>
<keyword evidence="2 5" id="KW-0812">Transmembrane</keyword>
<dbReference type="InterPro" id="IPR011701">
    <property type="entry name" value="MFS"/>
</dbReference>
<protein>
    <submittedName>
        <fullName evidence="7">Sugar phosphate permease</fullName>
    </submittedName>
</protein>
<gene>
    <name evidence="7" type="ORF">SAMN05444320_101337</name>
</gene>
<evidence type="ECO:0000256" key="5">
    <source>
        <dbReference type="SAM" id="Phobius"/>
    </source>
</evidence>
<feature type="transmembrane region" description="Helical" evidence="5">
    <location>
        <begin position="67"/>
        <end position="85"/>
    </location>
</feature>
<dbReference type="InterPro" id="IPR052952">
    <property type="entry name" value="MFS-Transporter"/>
</dbReference>
<evidence type="ECO:0000259" key="6">
    <source>
        <dbReference type="PROSITE" id="PS50850"/>
    </source>
</evidence>
<dbReference type="InterPro" id="IPR036259">
    <property type="entry name" value="MFS_trans_sf"/>
</dbReference>
<feature type="transmembrane region" description="Helical" evidence="5">
    <location>
        <begin position="37"/>
        <end position="55"/>
    </location>
</feature>
<dbReference type="PANTHER" id="PTHR23527">
    <property type="entry name" value="BLL3282 PROTEIN"/>
    <property type="match status" value="1"/>
</dbReference>
<proteinExistence type="predicted"/>
<dbReference type="Pfam" id="PF07690">
    <property type="entry name" value="MFS_1"/>
    <property type="match status" value="1"/>
</dbReference>
<evidence type="ECO:0000313" key="7">
    <source>
        <dbReference type="EMBL" id="SHE53028.1"/>
    </source>
</evidence>
<feature type="transmembrane region" description="Helical" evidence="5">
    <location>
        <begin position="208"/>
        <end position="230"/>
    </location>
</feature>
<dbReference type="GO" id="GO:0005886">
    <property type="term" value="C:plasma membrane"/>
    <property type="evidence" value="ECO:0007669"/>
    <property type="project" value="UniProtKB-SubCell"/>
</dbReference>
<name>A0A1M4U8R8_STRHI</name>
<feature type="domain" description="Major facilitator superfamily (MFS) profile" evidence="6">
    <location>
        <begin position="1"/>
        <end position="386"/>
    </location>
</feature>
<reference evidence="7 8" key="1">
    <citation type="submission" date="2016-11" db="EMBL/GenBank/DDBJ databases">
        <authorList>
            <person name="Jaros S."/>
            <person name="Januszkiewicz K."/>
            <person name="Wedrychowicz H."/>
        </authorList>
    </citation>
    <scope>NUCLEOTIDE SEQUENCE [LARGE SCALE GENOMIC DNA]</scope>
    <source>
        <strain evidence="7 8">DSM 44523</strain>
    </source>
</reference>
<organism evidence="7 8">
    <name type="scientific">Streptoalloteichus hindustanus</name>
    <dbReference type="NCBI Taxonomy" id="2017"/>
    <lineage>
        <taxon>Bacteria</taxon>
        <taxon>Bacillati</taxon>
        <taxon>Actinomycetota</taxon>
        <taxon>Actinomycetes</taxon>
        <taxon>Pseudonocardiales</taxon>
        <taxon>Pseudonocardiaceae</taxon>
        <taxon>Streptoalloteichus</taxon>
    </lineage>
</organism>
<keyword evidence="3 5" id="KW-1133">Transmembrane helix</keyword>
<dbReference type="Proteomes" id="UP000184501">
    <property type="component" value="Unassembled WGS sequence"/>
</dbReference>
<keyword evidence="4 5" id="KW-0472">Membrane</keyword>
<evidence type="ECO:0000256" key="4">
    <source>
        <dbReference type="ARBA" id="ARBA00023136"/>
    </source>
</evidence>
<dbReference type="PROSITE" id="PS50850">
    <property type="entry name" value="MFS"/>
    <property type="match status" value="1"/>
</dbReference>
<accession>A0A1M4U8R8</accession>
<comment type="subcellular location">
    <subcellularLocation>
        <location evidence="1">Cell membrane</location>
        <topology evidence="1">Multi-pass membrane protein</topology>
    </subcellularLocation>
</comment>
<feature type="transmembrane region" description="Helical" evidence="5">
    <location>
        <begin position="296"/>
        <end position="320"/>
    </location>
</feature>
<dbReference type="EMBL" id="FQVN01000001">
    <property type="protein sequence ID" value="SHE53028.1"/>
    <property type="molecule type" value="Genomic_DNA"/>
</dbReference>
<keyword evidence="8" id="KW-1185">Reference proteome</keyword>
<evidence type="ECO:0000256" key="3">
    <source>
        <dbReference type="ARBA" id="ARBA00022989"/>
    </source>
</evidence>
<feature type="transmembrane region" description="Helical" evidence="5">
    <location>
        <begin position="236"/>
        <end position="259"/>
    </location>
</feature>
<dbReference type="Gene3D" id="1.20.1250.20">
    <property type="entry name" value="MFS general substrate transporter like domains"/>
    <property type="match status" value="2"/>
</dbReference>
<dbReference type="InterPro" id="IPR020846">
    <property type="entry name" value="MFS_dom"/>
</dbReference>